<dbReference type="Proteomes" id="UP001166251">
    <property type="component" value="Unassembled WGS sequence"/>
</dbReference>
<gene>
    <name evidence="3" type="ORF">K0504_09880</name>
</gene>
<comment type="caution">
    <text evidence="3">The sequence shown here is derived from an EMBL/GenBank/DDBJ whole genome shotgun (WGS) entry which is preliminary data.</text>
</comment>
<dbReference type="Pfam" id="PF00313">
    <property type="entry name" value="CSD"/>
    <property type="match status" value="1"/>
</dbReference>
<keyword evidence="4" id="KW-1185">Reference proteome</keyword>
<keyword evidence="1" id="KW-0472">Membrane</keyword>
<evidence type="ECO:0000313" key="3">
    <source>
        <dbReference type="EMBL" id="MBW8191346.1"/>
    </source>
</evidence>
<dbReference type="SMART" id="SM00357">
    <property type="entry name" value="CSP"/>
    <property type="match status" value="1"/>
</dbReference>
<dbReference type="PROSITE" id="PS51857">
    <property type="entry name" value="CSD_2"/>
    <property type="match status" value="1"/>
</dbReference>
<keyword evidence="1" id="KW-0812">Transmembrane</keyword>
<dbReference type="InterPro" id="IPR002059">
    <property type="entry name" value="CSP_DNA-bd"/>
</dbReference>
<evidence type="ECO:0000256" key="1">
    <source>
        <dbReference type="SAM" id="Phobius"/>
    </source>
</evidence>
<protein>
    <submittedName>
        <fullName evidence="3">Cold shock domain-containing protein</fullName>
    </submittedName>
</protein>
<dbReference type="SUPFAM" id="SSF50249">
    <property type="entry name" value="Nucleic acid-binding proteins"/>
    <property type="match status" value="1"/>
</dbReference>
<proteinExistence type="predicted"/>
<reference evidence="3" key="1">
    <citation type="submission" date="2021-07" db="EMBL/GenBank/DDBJ databases">
        <title>Neiella marina sp. nov., isolated from the intestinal content of sea cucumber Apostichopus japonicus.</title>
        <authorList>
            <person name="Bai X."/>
        </authorList>
    </citation>
    <scope>NUCLEOTIDE SEQUENCE</scope>
    <source>
        <strain evidence="3">126</strain>
    </source>
</reference>
<evidence type="ECO:0000259" key="2">
    <source>
        <dbReference type="PROSITE" id="PS51857"/>
    </source>
</evidence>
<dbReference type="Gene3D" id="2.40.50.140">
    <property type="entry name" value="Nucleic acid-binding proteins"/>
    <property type="match status" value="1"/>
</dbReference>
<dbReference type="InterPro" id="IPR011129">
    <property type="entry name" value="CSD"/>
</dbReference>
<dbReference type="InterPro" id="IPR012340">
    <property type="entry name" value="NA-bd_OB-fold"/>
</dbReference>
<organism evidence="3 4">
    <name type="scientific">Neiella holothuriorum</name>
    <dbReference type="NCBI Taxonomy" id="2870530"/>
    <lineage>
        <taxon>Bacteria</taxon>
        <taxon>Pseudomonadati</taxon>
        <taxon>Pseudomonadota</taxon>
        <taxon>Gammaproteobacteria</taxon>
        <taxon>Alteromonadales</taxon>
        <taxon>Echinimonadaceae</taxon>
        <taxon>Neiella</taxon>
    </lineage>
</organism>
<dbReference type="RefSeq" id="WP_220104029.1">
    <property type="nucleotide sequence ID" value="NZ_JAHZSS010000010.1"/>
</dbReference>
<name>A0ABS7EG68_9GAMM</name>
<sequence>MKGKMVSFVESKNFGFATGDDGESYFVHGSALCDKTQRSKLGKGAIISFEPHPTPKGLRANNVQINTELTGQKLVEFFTTKSSEPKHGKVLSRENFSTSFFKDPNVGRKRIIDLAQKAGANAILNLNFEKHTFSEGNYRYTMHAFSGQFAVVSETVPFTNESDKIQHQAVIDNVRNALSGETAKLQAPERFAREEQLKSGPGGGEVMAVILALAVVGSILVAILS</sequence>
<evidence type="ECO:0000313" key="4">
    <source>
        <dbReference type="Proteomes" id="UP001166251"/>
    </source>
</evidence>
<keyword evidence="1" id="KW-1133">Transmembrane helix</keyword>
<dbReference type="EMBL" id="JAHZSS010000010">
    <property type="protein sequence ID" value="MBW8191346.1"/>
    <property type="molecule type" value="Genomic_DNA"/>
</dbReference>
<feature type="transmembrane region" description="Helical" evidence="1">
    <location>
        <begin position="206"/>
        <end position="224"/>
    </location>
</feature>
<accession>A0ABS7EG68</accession>
<feature type="domain" description="CSD" evidence="2">
    <location>
        <begin position="1"/>
        <end position="65"/>
    </location>
</feature>